<organism evidence="3 4">
    <name type="scientific">Daphnia magna</name>
    <dbReference type="NCBI Taxonomy" id="35525"/>
    <lineage>
        <taxon>Eukaryota</taxon>
        <taxon>Metazoa</taxon>
        <taxon>Ecdysozoa</taxon>
        <taxon>Arthropoda</taxon>
        <taxon>Crustacea</taxon>
        <taxon>Branchiopoda</taxon>
        <taxon>Diplostraca</taxon>
        <taxon>Cladocera</taxon>
        <taxon>Anomopoda</taxon>
        <taxon>Daphniidae</taxon>
        <taxon>Daphnia</taxon>
    </lineage>
</organism>
<proteinExistence type="predicted"/>
<keyword evidence="2" id="KW-0812">Transmembrane</keyword>
<feature type="region of interest" description="Disordered" evidence="1">
    <location>
        <begin position="94"/>
        <end position="122"/>
    </location>
</feature>
<keyword evidence="2" id="KW-0472">Membrane</keyword>
<dbReference type="EMBL" id="JAOYFB010000003">
    <property type="protein sequence ID" value="KAK4012020.1"/>
    <property type="molecule type" value="Genomic_DNA"/>
</dbReference>
<evidence type="ECO:0000256" key="2">
    <source>
        <dbReference type="SAM" id="Phobius"/>
    </source>
</evidence>
<dbReference type="Proteomes" id="UP001234178">
    <property type="component" value="Unassembled WGS sequence"/>
</dbReference>
<feature type="transmembrane region" description="Helical" evidence="2">
    <location>
        <begin position="22"/>
        <end position="46"/>
    </location>
</feature>
<evidence type="ECO:0000313" key="4">
    <source>
        <dbReference type="Proteomes" id="UP001234178"/>
    </source>
</evidence>
<reference evidence="3 4" key="1">
    <citation type="journal article" date="2023" name="Nucleic Acids Res.">
        <title>The hologenome of Daphnia magna reveals possible DNA methylation and microbiome-mediated evolution of the host genome.</title>
        <authorList>
            <person name="Chaturvedi A."/>
            <person name="Li X."/>
            <person name="Dhandapani V."/>
            <person name="Marshall H."/>
            <person name="Kissane S."/>
            <person name="Cuenca-Cambronero M."/>
            <person name="Asole G."/>
            <person name="Calvet F."/>
            <person name="Ruiz-Romero M."/>
            <person name="Marangio P."/>
            <person name="Guigo R."/>
            <person name="Rago D."/>
            <person name="Mirbahai L."/>
            <person name="Eastwood N."/>
            <person name="Colbourne J.K."/>
            <person name="Zhou J."/>
            <person name="Mallon E."/>
            <person name="Orsini L."/>
        </authorList>
    </citation>
    <scope>NUCLEOTIDE SEQUENCE [LARGE SCALE GENOMIC DNA]</scope>
    <source>
        <strain evidence="3">LRV0_1</strain>
    </source>
</reference>
<accession>A0ABQ9ZGI1</accession>
<feature type="transmembrane region" description="Helical" evidence="2">
    <location>
        <begin position="66"/>
        <end position="89"/>
    </location>
</feature>
<feature type="compositionally biased region" description="Basic and acidic residues" evidence="1">
    <location>
        <begin position="94"/>
        <end position="121"/>
    </location>
</feature>
<name>A0ABQ9ZGI1_9CRUS</name>
<gene>
    <name evidence="3" type="ORF">OUZ56_021122</name>
</gene>
<keyword evidence="2" id="KW-1133">Transmembrane helix</keyword>
<sequence>MLAHCHLSAMDPSSSMSSGRGLVLYDSNLLPSVLPVLPILIGADLFDLLLEKMLALSSPHLHLRMAHYIVGFLLIFCLVSNDLTLVIIGRRARRDTQEKNGEKRRTAVSNRKKEREREAVKHKLHRLRKSGTDFDLINRKTLRFQ</sequence>
<comment type="caution">
    <text evidence="3">The sequence shown here is derived from an EMBL/GenBank/DDBJ whole genome shotgun (WGS) entry which is preliminary data.</text>
</comment>
<evidence type="ECO:0000256" key="1">
    <source>
        <dbReference type="SAM" id="MobiDB-lite"/>
    </source>
</evidence>
<protein>
    <submittedName>
        <fullName evidence="3">Uncharacterized protein</fullName>
    </submittedName>
</protein>
<evidence type="ECO:0000313" key="3">
    <source>
        <dbReference type="EMBL" id="KAK4012020.1"/>
    </source>
</evidence>
<keyword evidence="4" id="KW-1185">Reference proteome</keyword>